<protein>
    <recommendedName>
        <fullName evidence="3">F-box domain-containing protein</fullName>
    </recommendedName>
</protein>
<proteinExistence type="predicted"/>
<reference evidence="1 2" key="1">
    <citation type="journal article" date="2015" name="Fungal Genet. Biol.">
        <title>Evolution of novel wood decay mechanisms in Agaricales revealed by the genome sequences of Fistulina hepatica and Cylindrobasidium torrendii.</title>
        <authorList>
            <person name="Floudas D."/>
            <person name="Held B.W."/>
            <person name="Riley R."/>
            <person name="Nagy L.G."/>
            <person name="Koehler G."/>
            <person name="Ransdell A.S."/>
            <person name="Younus H."/>
            <person name="Chow J."/>
            <person name="Chiniquy J."/>
            <person name="Lipzen A."/>
            <person name="Tritt A."/>
            <person name="Sun H."/>
            <person name="Haridas S."/>
            <person name="LaButti K."/>
            <person name="Ohm R.A."/>
            <person name="Kues U."/>
            <person name="Blanchette R.A."/>
            <person name="Grigoriev I.V."/>
            <person name="Minto R.E."/>
            <person name="Hibbett D.S."/>
        </authorList>
    </citation>
    <scope>NUCLEOTIDE SEQUENCE [LARGE SCALE GENOMIC DNA]</scope>
    <source>
        <strain evidence="1 2">FP15055 ss-10</strain>
    </source>
</reference>
<dbReference type="EMBL" id="KN880685">
    <property type="protein sequence ID" value="KIY63592.1"/>
    <property type="molecule type" value="Genomic_DNA"/>
</dbReference>
<name>A0A0D7AZD9_9AGAR</name>
<dbReference type="OrthoDB" id="3076514at2759"/>
<evidence type="ECO:0000313" key="2">
    <source>
        <dbReference type="Proteomes" id="UP000054007"/>
    </source>
</evidence>
<keyword evidence="2" id="KW-1185">Reference proteome</keyword>
<evidence type="ECO:0008006" key="3">
    <source>
        <dbReference type="Google" id="ProtNLM"/>
    </source>
</evidence>
<accession>A0A0D7AZD9</accession>
<gene>
    <name evidence="1" type="ORF">CYLTODRAFT_457960</name>
</gene>
<evidence type="ECO:0000313" key="1">
    <source>
        <dbReference type="EMBL" id="KIY63592.1"/>
    </source>
</evidence>
<dbReference type="AlphaFoldDB" id="A0A0D7AZD9"/>
<sequence length="508" mass="58490">MQLDDSTKPSLILTFPDELLIEIFDHFLQISQQGSFGYPSAFTDTHPGGPRLVVSGQHPNTKVFESHNEILGPQVVLISVCRRWTAVARSEPRLWRLVPLFGPAVSIPRFEPGVYPRERSKVWIDYYDIGFYYKTPRKNAQQQAEHWRMFDDRVSLAKAYPLHLHLFLGIEHNGENATGQIFSRLRRLIDRTSVLVITCRDLLSGIYPLWQDLPFAEPFSRPLLLNTVIFSQFCPPETIQDWLFLTLTRSPRPPFSTARVLSHAFLQELSAEDILTLLSNSQGLVSLKTEENVFPYMGSETEDDAVTHTQLQELCLGGEGWETLVPYLTLPALVHLDIGESDGWPRHEDIEFFERSCCHLKTFIARRVEYMNPEFADFLRLTPSLEHYRFPMPSGWDDCPTPYEVLDTLSESPPPRLVPGDLHVVETDLYRVQAALNGVLEGEAYFDRQQQLDVTPWSWGIYIYTSNMEDSSISGDGQRPPELQELHHAFSEHGIELKIWFRPRIEEY</sequence>
<organism evidence="1 2">
    <name type="scientific">Cylindrobasidium torrendii FP15055 ss-10</name>
    <dbReference type="NCBI Taxonomy" id="1314674"/>
    <lineage>
        <taxon>Eukaryota</taxon>
        <taxon>Fungi</taxon>
        <taxon>Dikarya</taxon>
        <taxon>Basidiomycota</taxon>
        <taxon>Agaricomycotina</taxon>
        <taxon>Agaricomycetes</taxon>
        <taxon>Agaricomycetidae</taxon>
        <taxon>Agaricales</taxon>
        <taxon>Marasmiineae</taxon>
        <taxon>Physalacriaceae</taxon>
        <taxon>Cylindrobasidium</taxon>
    </lineage>
</organism>
<dbReference type="Proteomes" id="UP000054007">
    <property type="component" value="Unassembled WGS sequence"/>
</dbReference>